<dbReference type="OrthoDB" id="10251412at2759"/>
<dbReference type="InterPro" id="IPR014851">
    <property type="entry name" value="BCS1_N"/>
</dbReference>
<sequence length="110" mass="12519">MSQASTVYVQRSDEAYNMVLEWISSRSLDNAARSSIAGVKKQRGREGHAGEVKKALSFSPWHGSFIFHYNNTFLSYRTSLRDVGFHNEEEISIMRLGRSPKASKNFLNEC</sequence>
<protein>
    <recommendedName>
        <fullName evidence="1">BCS1 N-terminal domain-containing protein</fullName>
    </recommendedName>
</protein>
<evidence type="ECO:0000259" key="1">
    <source>
        <dbReference type="Pfam" id="PF08740"/>
    </source>
</evidence>
<name>A0A9P9IAE2_9HYPO</name>
<proteinExistence type="predicted"/>
<comment type="caution">
    <text evidence="2">The sequence shown here is derived from an EMBL/GenBank/DDBJ whole genome shotgun (WGS) entry which is preliminary data.</text>
</comment>
<organism evidence="2 3">
    <name type="scientific">Dactylonectria macrodidyma</name>
    <dbReference type="NCBI Taxonomy" id="307937"/>
    <lineage>
        <taxon>Eukaryota</taxon>
        <taxon>Fungi</taxon>
        <taxon>Dikarya</taxon>
        <taxon>Ascomycota</taxon>
        <taxon>Pezizomycotina</taxon>
        <taxon>Sordariomycetes</taxon>
        <taxon>Hypocreomycetidae</taxon>
        <taxon>Hypocreales</taxon>
        <taxon>Nectriaceae</taxon>
        <taxon>Dactylonectria</taxon>
    </lineage>
</organism>
<dbReference type="Proteomes" id="UP000738349">
    <property type="component" value="Unassembled WGS sequence"/>
</dbReference>
<evidence type="ECO:0000313" key="2">
    <source>
        <dbReference type="EMBL" id="KAH7114078.1"/>
    </source>
</evidence>
<evidence type="ECO:0000313" key="3">
    <source>
        <dbReference type="Proteomes" id="UP000738349"/>
    </source>
</evidence>
<accession>A0A9P9IAE2</accession>
<dbReference type="Pfam" id="PF08740">
    <property type="entry name" value="BCS1_N"/>
    <property type="match status" value="1"/>
</dbReference>
<gene>
    <name evidence="2" type="ORF">EDB81DRAFT_921074</name>
</gene>
<dbReference type="AlphaFoldDB" id="A0A9P9IAE2"/>
<dbReference type="EMBL" id="JAGMUV010000033">
    <property type="protein sequence ID" value="KAH7114078.1"/>
    <property type="molecule type" value="Genomic_DNA"/>
</dbReference>
<keyword evidence="3" id="KW-1185">Reference proteome</keyword>
<feature type="domain" description="BCS1 N-terminal" evidence="1">
    <location>
        <begin position="5"/>
        <end position="110"/>
    </location>
</feature>
<reference evidence="2" key="1">
    <citation type="journal article" date="2021" name="Nat. Commun.">
        <title>Genetic determinants of endophytism in the Arabidopsis root mycobiome.</title>
        <authorList>
            <person name="Mesny F."/>
            <person name="Miyauchi S."/>
            <person name="Thiergart T."/>
            <person name="Pickel B."/>
            <person name="Atanasova L."/>
            <person name="Karlsson M."/>
            <person name="Huettel B."/>
            <person name="Barry K.W."/>
            <person name="Haridas S."/>
            <person name="Chen C."/>
            <person name="Bauer D."/>
            <person name="Andreopoulos W."/>
            <person name="Pangilinan J."/>
            <person name="LaButti K."/>
            <person name="Riley R."/>
            <person name="Lipzen A."/>
            <person name="Clum A."/>
            <person name="Drula E."/>
            <person name="Henrissat B."/>
            <person name="Kohler A."/>
            <person name="Grigoriev I.V."/>
            <person name="Martin F.M."/>
            <person name="Hacquard S."/>
        </authorList>
    </citation>
    <scope>NUCLEOTIDE SEQUENCE</scope>
    <source>
        <strain evidence="2">MPI-CAGE-AT-0147</strain>
    </source>
</reference>